<dbReference type="EMBL" id="JAJNNZ010000007">
    <property type="protein sequence ID" value="MCJ2377254.1"/>
    <property type="molecule type" value="Genomic_DNA"/>
</dbReference>
<dbReference type="SUPFAM" id="SSF55811">
    <property type="entry name" value="Nudix"/>
    <property type="match status" value="1"/>
</dbReference>
<dbReference type="Pfam" id="PF00293">
    <property type="entry name" value="NUDIX"/>
    <property type="match status" value="1"/>
</dbReference>
<dbReference type="InterPro" id="IPR015797">
    <property type="entry name" value="NUDIX_hydrolase-like_dom_sf"/>
</dbReference>
<proteinExistence type="predicted"/>
<dbReference type="GO" id="GO:0016787">
    <property type="term" value="F:hydrolase activity"/>
    <property type="evidence" value="ECO:0007669"/>
    <property type="project" value="UniProtKB-KW"/>
</dbReference>
<reference evidence="4" key="1">
    <citation type="submission" date="2021-11" db="EMBL/GenBank/DDBJ databases">
        <title>Vibrio ZSDE26 sp. nov. and Vibrio ZSDZ34 sp. nov., isolated from coastal seawater in Qingdao.</title>
        <authorList>
            <person name="Zhang P."/>
        </authorList>
    </citation>
    <scope>NUCLEOTIDE SEQUENCE</scope>
    <source>
        <strain evidence="4">ZSDZ34</strain>
    </source>
</reference>
<dbReference type="PROSITE" id="PS51462">
    <property type="entry name" value="NUDIX"/>
    <property type="match status" value="1"/>
</dbReference>
<dbReference type="Gene3D" id="3.90.79.10">
    <property type="entry name" value="Nucleoside Triphosphate Pyrophosphohydrolase"/>
    <property type="match status" value="1"/>
</dbReference>
<accession>A0A9X1WBM3</accession>
<dbReference type="PANTHER" id="PTHR43046">
    <property type="entry name" value="GDP-MANNOSE MANNOSYL HYDROLASE"/>
    <property type="match status" value="1"/>
</dbReference>
<gene>
    <name evidence="4" type="ORF">LNL84_10485</name>
</gene>
<dbReference type="CDD" id="cd18880">
    <property type="entry name" value="NUDIX_ADPRase"/>
    <property type="match status" value="1"/>
</dbReference>
<evidence type="ECO:0000256" key="1">
    <source>
        <dbReference type="ARBA" id="ARBA00001946"/>
    </source>
</evidence>
<dbReference type="AlphaFoldDB" id="A0A9X1WBM3"/>
<sequence length="162" mass="18492">MKHRIRAAGVALNENKILMLKVEDEFSGEYWILPGGGLEEQDTTTKSALAREFHEETGLSVSVGELLCVREFREVSRAVYHLELFYLVNEWHGDISLSNLKGLNDANYIKEVRWVSLGDLEQKKVFPKDLVTEVIPLVKQKRYSKHLGSYVQGKSDDVNLLD</sequence>
<evidence type="ECO:0000256" key="2">
    <source>
        <dbReference type="ARBA" id="ARBA00022801"/>
    </source>
</evidence>
<dbReference type="PRINTS" id="PR00502">
    <property type="entry name" value="NUDIXFAMILY"/>
</dbReference>
<dbReference type="RefSeq" id="WP_244357193.1">
    <property type="nucleotide sequence ID" value="NZ_JAJNNZ010000007.1"/>
</dbReference>
<comment type="caution">
    <text evidence="4">The sequence shown here is derived from an EMBL/GenBank/DDBJ whole genome shotgun (WGS) entry which is preliminary data.</text>
</comment>
<organism evidence="4 5">
    <name type="scientific">Vibrio gelatinilyticus</name>
    <dbReference type="NCBI Taxonomy" id="2893468"/>
    <lineage>
        <taxon>Bacteria</taxon>
        <taxon>Pseudomonadati</taxon>
        <taxon>Pseudomonadota</taxon>
        <taxon>Gammaproteobacteria</taxon>
        <taxon>Vibrionales</taxon>
        <taxon>Vibrionaceae</taxon>
        <taxon>Vibrio</taxon>
    </lineage>
</organism>
<keyword evidence="5" id="KW-1185">Reference proteome</keyword>
<evidence type="ECO:0000313" key="5">
    <source>
        <dbReference type="Proteomes" id="UP001139488"/>
    </source>
</evidence>
<evidence type="ECO:0000313" key="4">
    <source>
        <dbReference type="EMBL" id="MCJ2377254.1"/>
    </source>
</evidence>
<dbReference type="InterPro" id="IPR000086">
    <property type="entry name" value="NUDIX_hydrolase_dom"/>
</dbReference>
<protein>
    <submittedName>
        <fullName evidence="4">NUDIX domain-containing protein</fullName>
    </submittedName>
</protein>
<keyword evidence="2" id="KW-0378">Hydrolase</keyword>
<evidence type="ECO:0000259" key="3">
    <source>
        <dbReference type="PROSITE" id="PS51462"/>
    </source>
</evidence>
<feature type="domain" description="Nudix hydrolase" evidence="3">
    <location>
        <begin position="2"/>
        <end position="137"/>
    </location>
</feature>
<dbReference type="InterPro" id="IPR020476">
    <property type="entry name" value="Nudix_hydrolase"/>
</dbReference>
<dbReference type="Proteomes" id="UP001139488">
    <property type="component" value="Unassembled WGS sequence"/>
</dbReference>
<dbReference type="PANTHER" id="PTHR43046:SF16">
    <property type="entry name" value="ADP-RIBOSE PYROPHOSPHATASE YJHB-RELATED"/>
    <property type="match status" value="1"/>
</dbReference>
<comment type="cofactor">
    <cofactor evidence="1">
        <name>Mg(2+)</name>
        <dbReference type="ChEBI" id="CHEBI:18420"/>
    </cofactor>
</comment>
<name>A0A9X1WBM3_9VIBR</name>